<dbReference type="KEGG" id="mmob:F6R98_18350"/>
<name>A0A5Q0BMH8_9GAMM</name>
<evidence type="ECO:0000256" key="1">
    <source>
        <dbReference type="ARBA" id="ARBA00004496"/>
    </source>
</evidence>
<dbReference type="GO" id="GO:0016887">
    <property type="term" value="F:ATP hydrolysis activity"/>
    <property type="evidence" value="ECO:0007669"/>
    <property type="project" value="InterPro"/>
</dbReference>
<comment type="similarity">
    <text evidence="2">Belongs to the GSP E family.</text>
</comment>
<dbReference type="CDD" id="cd01129">
    <property type="entry name" value="PulE-GspE-like"/>
    <property type="match status" value="1"/>
</dbReference>
<evidence type="ECO:0000256" key="3">
    <source>
        <dbReference type="ARBA" id="ARBA00022490"/>
    </source>
</evidence>
<evidence type="ECO:0000313" key="7">
    <source>
        <dbReference type="EMBL" id="QFY44352.1"/>
    </source>
</evidence>
<dbReference type="EMBL" id="CP044205">
    <property type="protein sequence ID" value="QFY44352.1"/>
    <property type="molecule type" value="Genomic_DNA"/>
</dbReference>
<reference evidence="7 8" key="1">
    <citation type="submission" date="2019-09" db="EMBL/GenBank/DDBJ databases">
        <title>Ecophysiology of the spiral-shaped methanotroph Methylospira mobilis as revealed by the complete genome sequence.</title>
        <authorList>
            <person name="Oshkin I.Y."/>
            <person name="Dedysh S.N."/>
            <person name="Miroshnikov K."/>
            <person name="Danilova O.V."/>
            <person name="Hakobyan A."/>
            <person name="Liesack W."/>
        </authorList>
    </citation>
    <scope>NUCLEOTIDE SEQUENCE [LARGE SCALE GENOMIC DNA]</scope>
    <source>
        <strain evidence="7 8">Shm1</strain>
    </source>
</reference>
<dbReference type="GO" id="GO:0009297">
    <property type="term" value="P:pilus assembly"/>
    <property type="evidence" value="ECO:0007669"/>
    <property type="project" value="InterPro"/>
</dbReference>
<dbReference type="AlphaFoldDB" id="A0A5Q0BMH8"/>
<dbReference type="PANTHER" id="PTHR30258">
    <property type="entry name" value="TYPE II SECRETION SYSTEM PROTEIN GSPE-RELATED"/>
    <property type="match status" value="1"/>
</dbReference>
<keyword evidence="5" id="KW-0067">ATP-binding</keyword>
<dbReference type="GO" id="GO:0005886">
    <property type="term" value="C:plasma membrane"/>
    <property type="evidence" value="ECO:0007669"/>
    <property type="project" value="TreeGrafter"/>
</dbReference>
<dbReference type="InterPro" id="IPR037257">
    <property type="entry name" value="T2SS_E_N_sf"/>
</dbReference>
<dbReference type="NCBIfam" id="TIGR02538">
    <property type="entry name" value="type_IV_pilB"/>
    <property type="match status" value="1"/>
</dbReference>
<evidence type="ECO:0000313" key="8">
    <source>
        <dbReference type="Proteomes" id="UP000325755"/>
    </source>
</evidence>
<dbReference type="GO" id="GO:0005524">
    <property type="term" value="F:ATP binding"/>
    <property type="evidence" value="ECO:0007669"/>
    <property type="project" value="UniProtKB-KW"/>
</dbReference>
<evidence type="ECO:0000256" key="2">
    <source>
        <dbReference type="ARBA" id="ARBA00006611"/>
    </source>
</evidence>
<dbReference type="Gene3D" id="3.30.450.90">
    <property type="match status" value="1"/>
</dbReference>
<protein>
    <submittedName>
        <fullName evidence="7">Type IV-A pilus assembly ATPase PilB</fullName>
    </submittedName>
</protein>
<dbReference type="Gene3D" id="3.30.300.160">
    <property type="entry name" value="Type II secretion system, protein E, N-terminal domain"/>
    <property type="match status" value="1"/>
</dbReference>
<gene>
    <name evidence="7" type="primary">pilB</name>
    <name evidence="7" type="ORF">F6R98_18350</name>
</gene>
<dbReference type="InParanoid" id="A0A5Q0BMH8"/>
<dbReference type="Gene3D" id="3.40.50.300">
    <property type="entry name" value="P-loop containing nucleotide triphosphate hydrolases"/>
    <property type="match status" value="1"/>
</dbReference>
<evidence type="ECO:0000256" key="4">
    <source>
        <dbReference type="ARBA" id="ARBA00022741"/>
    </source>
</evidence>
<dbReference type="InterPro" id="IPR027417">
    <property type="entry name" value="P-loop_NTPase"/>
</dbReference>
<evidence type="ECO:0000259" key="6">
    <source>
        <dbReference type="PROSITE" id="PS00662"/>
    </source>
</evidence>
<dbReference type="SUPFAM" id="SSF160246">
    <property type="entry name" value="EspE N-terminal domain-like"/>
    <property type="match status" value="1"/>
</dbReference>
<dbReference type="RefSeq" id="WP_153250317.1">
    <property type="nucleotide sequence ID" value="NZ_CP044205.1"/>
</dbReference>
<dbReference type="PANTHER" id="PTHR30258:SF1">
    <property type="entry name" value="PROTEIN TRANSPORT PROTEIN HOFB HOMOLOG"/>
    <property type="match status" value="1"/>
</dbReference>
<proteinExistence type="inferred from homology"/>
<dbReference type="InterPro" id="IPR013374">
    <property type="entry name" value="ATPase_typ4_pilus-assembl_PilB"/>
</dbReference>
<dbReference type="FunFam" id="3.30.450.90:FF:000001">
    <property type="entry name" value="Type II secretion system ATPase GspE"/>
    <property type="match status" value="1"/>
</dbReference>
<dbReference type="OrthoDB" id="9804785at2"/>
<accession>A0A5Q0BMH8</accession>
<dbReference type="GO" id="GO:0005737">
    <property type="term" value="C:cytoplasm"/>
    <property type="evidence" value="ECO:0007669"/>
    <property type="project" value="UniProtKB-SubCell"/>
</dbReference>
<feature type="domain" description="Bacterial type II secretion system protein E" evidence="6">
    <location>
        <begin position="380"/>
        <end position="394"/>
    </location>
</feature>
<keyword evidence="3" id="KW-0963">Cytoplasm</keyword>
<dbReference type="Proteomes" id="UP000325755">
    <property type="component" value="Chromosome"/>
</dbReference>
<dbReference type="FunFam" id="3.40.50.300:FF:000398">
    <property type="entry name" value="Type IV pilus assembly ATPase PilB"/>
    <property type="match status" value="1"/>
</dbReference>
<comment type="subcellular location">
    <subcellularLocation>
        <location evidence="1">Cytoplasm</location>
    </subcellularLocation>
</comment>
<dbReference type="Pfam" id="PF00437">
    <property type="entry name" value="T2SSE"/>
    <property type="match status" value="1"/>
</dbReference>
<keyword evidence="4" id="KW-0547">Nucleotide-binding</keyword>
<keyword evidence="8" id="KW-1185">Reference proteome</keyword>
<sequence>MDASPPASGLINRLLQEGLLDADKLHDCLQSARKQALPPVTVLVQQQVISGAVLAHFVAQEFGLPLFDLNALNHSALPQHAIKPELIRSQQLLPLFRRGNRLDIATADPSNLQGLNDIKFQTGLSLNCIVVEAHKLAKLIETLYGNAARDLQELIDGSHGDTSAATQDAGLGRIDEEPIVRFVNGLLSDAVRKEASDIHIEPYEHSFRIRFRHDGILHEVAAPPATLAARIVSRIKVMAHLNIAEHRLPQDGRIKTVSPEGITINFRVNTCPTLYGEKIVLRLLDSDHARLDIDQLGFEPEQRQAFLDALKKPYGMILVTGPTGSGKTVTLYSGLGKLNTADVNISTAEDPVEIVLPGVNQVNVTPKTGLTFAEAMRAFLRQDPDILMVGEIRDLETAEIAVKAAQTGHLLLSTLHTNDAPQTLTRLLQMGIPPFNIASSVLLIIAQRLARRLCPHCKRAEKLPLASLLEAGFSEQEIAGLTVYAPTGCEHCVKGYRGRVGIYQVMPISDALNRIILEGGNVIALNKQAQHEGIVSLREAGLKKVADGITSLAEIDRITRD</sequence>
<evidence type="ECO:0000256" key="5">
    <source>
        <dbReference type="ARBA" id="ARBA00022840"/>
    </source>
</evidence>
<dbReference type="FunCoup" id="A0A5Q0BMH8">
    <property type="interactions" value="39"/>
</dbReference>
<dbReference type="InterPro" id="IPR007831">
    <property type="entry name" value="T2SS_GspE_N"/>
</dbReference>
<dbReference type="InterPro" id="IPR001482">
    <property type="entry name" value="T2SS/T4SS_dom"/>
</dbReference>
<dbReference type="SUPFAM" id="SSF52540">
    <property type="entry name" value="P-loop containing nucleoside triphosphate hydrolases"/>
    <property type="match status" value="1"/>
</dbReference>
<dbReference type="PROSITE" id="PS00662">
    <property type="entry name" value="T2SP_E"/>
    <property type="match status" value="1"/>
</dbReference>
<organism evidence="7 8">
    <name type="scientific">Candidatus Methylospira mobilis</name>
    <dbReference type="NCBI Taxonomy" id="1808979"/>
    <lineage>
        <taxon>Bacteria</taxon>
        <taxon>Pseudomonadati</taxon>
        <taxon>Pseudomonadota</taxon>
        <taxon>Gammaproteobacteria</taxon>
        <taxon>Methylococcales</taxon>
        <taxon>Methylococcaceae</taxon>
        <taxon>Candidatus Methylospira</taxon>
    </lineage>
</organism>
<dbReference type="Pfam" id="PF05157">
    <property type="entry name" value="MshEN"/>
    <property type="match status" value="1"/>
</dbReference>